<dbReference type="AlphaFoldDB" id="A0A918Y0B4"/>
<dbReference type="Proteomes" id="UP000608955">
    <property type="component" value="Unassembled WGS sequence"/>
</dbReference>
<feature type="region of interest" description="Disordered" evidence="1">
    <location>
        <begin position="1"/>
        <end position="20"/>
    </location>
</feature>
<evidence type="ECO:0008006" key="5">
    <source>
        <dbReference type="Google" id="ProtNLM"/>
    </source>
</evidence>
<comment type="caution">
    <text evidence="3">The sequence shown here is derived from an EMBL/GenBank/DDBJ whole genome shotgun (WGS) entry which is preliminary data.</text>
</comment>
<dbReference type="RefSeq" id="WP_190176400.1">
    <property type="nucleotide sequence ID" value="NZ_BMVF01000002.1"/>
</dbReference>
<protein>
    <recommendedName>
        <fullName evidence="5">Proline rich protein membrane protein</fullName>
    </recommendedName>
</protein>
<reference evidence="3" key="2">
    <citation type="submission" date="2020-09" db="EMBL/GenBank/DDBJ databases">
        <authorList>
            <person name="Sun Q."/>
            <person name="Ohkuma M."/>
        </authorList>
    </citation>
    <scope>NUCLEOTIDE SEQUENCE</scope>
    <source>
        <strain evidence="3">JCM 4654</strain>
    </source>
</reference>
<dbReference type="InterPro" id="IPR039708">
    <property type="entry name" value="MT1774/Rv1733c-like"/>
</dbReference>
<evidence type="ECO:0000256" key="1">
    <source>
        <dbReference type="SAM" id="MobiDB-lite"/>
    </source>
</evidence>
<evidence type="ECO:0000313" key="4">
    <source>
        <dbReference type="Proteomes" id="UP000608955"/>
    </source>
</evidence>
<keyword evidence="4" id="KW-1185">Reference proteome</keyword>
<keyword evidence="2" id="KW-1133">Transmembrane helix</keyword>
<accession>A0A918Y0B4</accession>
<proteinExistence type="predicted"/>
<dbReference type="EMBL" id="BMVF01000002">
    <property type="protein sequence ID" value="GHD85464.1"/>
    <property type="molecule type" value="Genomic_DNA"/>
</dbReference>
<evidence type="ECO:0000256" key="2">
    <source>
        <dbReference type="SAM" id="Phobius"/>
    </source>
</evidence>
<dbReference type="PANTHER" id="PTHR42305:SF1">
    <property type="entry name" value="MEMBRANE PROTEIN RV1733C-RELATED"/>
    <property type="match status" value="1"/>
</dbReference>
<feature type="transmembrane region" description="Helical" evidence="2">
    <location>
        <begin position="40"/>
        <end position="64"/>
    </location>
</feature>
<feature type="region of interest" description="Disordered" evidence="1">
    <location>
        <begin position="116"/>
        <end position="136"/>
    </location>
</feature>
<name>A0A918Y0B4_9ACTN</name>
<keyword evidence="2" id="KW-0812">Transmembrane</keyword>
<dbReference type="PANTHER" id="PTHR42305">
    <property type="entry name" value="MEMBRANE PROTEIN RV1733C-RELATED"/>
    <property type="match status" value="1"/>
</dbReference>
<gene>
    <name evidence="3" type="ORF">GCM10010508_09330</name>
</gene>
<evidence type="ECO:0000313" key="3">
    <source>
        <dbReference type="EMBL" id="GHD85464.1"/>
    </source>
</evidence>
<reference evidence="3" key="1">
    <citation type="journal article" date="2014" name="Int. J. Syst. Evol. Microbiol.">
        <title>Complete genome sequence of Corynebacterium casei LMG S-19264T (=DSM 44701T), isolated from a smear-ripened cheese.</title>
        <authorList>
            <consortium name="US DOE Joint Genome Institute (JGI-PGF)"/>
            <person name="Walter F."/>
            <person name="Albersmeier A."/>
            <person name="Kalinowski J."/>
            <person name="Ruckert C."/>
        </authorList>
    </citation>
    <scope>NUCLEOTIDE SEQUENCE</scope>
    <source>
        <strain evidence="3">JCM 4654</strain>
    </source>
</reference>
<keyword evidence="2" id="KW-0472">Membrane</keyword>
<feature type="transmembrane region" description="Helical" evidence="2">
    <location>
        <begin position="165"/>
        <end position="190"/>
    </location>
</feature>
<organism evidence="3 4">
    <name type="scientific">Streptomyces naganishii JCM 4654</name>
    <dbReference type="NCBI Taxonomy" id="1306179"/>
    <lineage>
        <taxon>Bacteria</taxon>
        <taxon>Bacillati</taxon>
        <taxon>Actinomycetota</taxon>
        <taxon>Actinomycetes</taxon>
        <taxon>Kitasatosporales</taxon>
        <taxon>Streptomycetaceae</taxon>
        <taxon>Streptomyces</taxon>
    </lineage>
</organism>
<sequence length="213" mass="23204">MARGIPRAQPPPDAPDAPDDLPRFVLWRMRRNPLRRTTDLVQAWIALGLFLAVLAAAPAAMFLVGDTAYRHYTDLAEHQRQTRQRTAAVLVHDAPRHPEPGSREEEKTRYPVEVRFTDPTGRPRTGKTDVPPALPAGSTVDVWAATDGTITGPPLTTDQIRSRCMGWAIVSALAVAAAGAGAHGLACLLLRRRNLAAWDTAWAGTAPRWTTPT</sequence>